<evidence type="ECO:0000313" key="3">
    <source>
        <dbReference type="EMBL" id="OXV09885.1"/>
    </source>
</evidence>
<feature type="region of interest" description="Disordered" evidence="1">
    <location>
        <begin position="144"/>
        <end position="196"/>
    </location>
</feature>
<proteinExistence type="predicted"/>
<dbReference type="CDD" id="cd00167">
    <property type="entry name" value="SANT"/>
    <property type="match status" value="1"/>
</dbReference>
<dbReference type="PANTHER" id="PTHR22929">
    <property type="entry name" value="RNA POLYMERASE III TRANSCRIPTION INITIATION FACTOR B"/>
    <property type="match status" value="1"/>
</dbReference>
<gene>
    <name evidence="3" type="ORF">Egran_02354</name>
</gene>
<dbReference type="GO" id="GO:0000126">
    <property type="term" value="C:transcription factor TFIIIB complex"/>
    <property type="evidence" value="ECO:0007669"/>
    <property type="project" value="TreeGrafter"/>
</dbReference>
<protein>
    <recommendedName>
        <fullName evidence="2">Myb-like domain-containing protein</fullName>
    </recommendedName>
</protein>
<name>A0A232M0E7_9EURO</name>
<feature type="compositionally biased region" description="Polar residues" evidence="1">
    <location>
        <begin position="29"/>
        <end position="40"/>
    </location>
</feature>
<dbReference type="SUPFAM" id="SSF46689">
    <property type="entry name" value="Homeodomain-like"/>
    <property type="match status" value="1"/>
</dbReference>
<dbReference type="Gene3D" id="1.10.10.60">
    <property type="entry name" value="Homeodomain-like"/>
    <property type="match status" value="1"/>
</dbReference>
<dbReference type="OrthoDB" id="272624at2759"/>
<dbReference type="InterPro" id="IPR001005">
    <property type="entry name" value="SANT/Myb"/>
</dbReference>
<dbReference type="Proteomes" id="UP000243515">
    <property type="component" value="Unassembled WGS sequence"/>
</dbReference>
<dbReference type="Pfam" id="PF15963">
    <property type="entry name" value="Myb_DNA-bind_7"/>
    <property type="match status" value="1"/>
</dbReference>
<dbReference type="AlphaFoldDB" id="A0A232M0E7"/>
<evidence type="ECO:0000259" key="2">
    <source>
        <dbReference type="SMART" id="SM00717"/>
    </source>
</evidence>
<dbReference type="FunFam" id="1.10.10.60:FF:000322">
    <property type="entry name" value="Transcription factor TFIIIB component B"/>
    <property type="match status" value="1"/>
</dbReference>
<dbReference type="PANTHER" id="PTHR22929:SF0">
    <property type="entry name" value="TRANSCRIPTION FACTOR TFIIIB COMPONENT B'' HOMOLOG"/>
    <property type="match status" value="1"/>
</dbReference>
<feature type="compositionally biased region" description="Polar residues" evidence="1">
    <location>
        <begin position="55"/>
        <end position="71"/>
    </location>
</feature>
<dbReference type="SMART" id="SM00717">
    <property type="entry name" value="SANT"/>
    <property type="match status" value="1"/>
</dbReference>
<evidence type="ECO:0000313" key="4">
    <source>
        <dbReference type="Proteomes" id="UP000243515"/>
    </source>
</evidence>
<feature type="region of interest" description="Disordered" evidence="1">
    <location>
        <begin position="350"/>
        <end position="414"/>
    </location>
</feature>
<dbReference type="InterPro" id="IPR009057">
    <property type="entry name" value="Homeodomain-like_sf"/>
</dbReference>
<comment type="caution">
    <text evidence="3">The sequence shown here is derived from an EMBL/GenBank/DDBJ whole genome shotgun (WGS) entry which is preliminary data.</text>
</comment>
<feature type="compositionally biased region" description="Basic and acidic residues" evidence="1">
    <location>
        <begin position="79"/>
        <end position="96"/>
    </location>
</feature>
<evidence type="ECO:0000256" key="1">
    <source>
        <dbReference type="SAM" id="MobiDB-lite"/>
    </source>
</evidence>
<dbReference type="GO" id="GO:0070898">
    <property type="term" value="P:RNA polymerase III preinitiation complex assembly"/>
    <property type="evidence" value="ECO:0007669"/>
    <property type="project" value="TreeGrafter"/>
</dbReference>
<dbReference type="InterPro" id="IPR039467">
    <property type="entry name" value="TFIIIB_B''_Myb"/>
</dbReference>
<keyword evidence="4" id="KW-1185">Reference proteome</keyword>
<accession>A0A232M0E7</accession>
<sequence>MADSKSSSVRLPRPVKRFRKLDAAASIARAQNVSTLTPTPVKTPVSVGSHRTPARSESSTNISSDNVSGITATRKRKSRDIGQAEKATDTTGEIRPRSRKKREPTPEDAELIEIAPASVKMSDLCKDLRTGKISKRETGIRNMELAKLERRQKEREEREETESPSNAQVKENGHGASPSDTGGASKPLNSSQSGPQMRIVNGEIVLDTESLHVDRHADASKDVGDLEDVIEDQFTRKINQASFGKRTKTQSWDEEMTDLFYRGLRMFGTDFMMISRMFPGRSRREIKLKFNNEERRDPDRIKEAFMGPRETIDITTYSEITNTIYEDPQVIQQELDEEKRRIEDQHVKEKEAQEELLRNPSGKRNDNTAPGIEDTNSNIQKGKSRNTKKSSAVNSKGGGSVEILGSIDDLPASP</sequence>
<feature type="region of interest" description="Disordered" evidence="1">
    <location>
        <begin position="27"/>
        <end position="114"/>
    </location>
</feature>
<feature type="compositionally biased region" description="Polar residues" evidence="1">
    <location>
        <begin position="178"/>
        <end position="195"/>
    </location>
</feature>
<feature type="compositionally biased region" description="Basic and acidic residues" evidence="1">
    <location>
        <begin position="144"/>
        <end position="158"/>
    </location>
</feature>
<dbReference type="EMBL" id="NPHW01003266">
    <property type="protein sequence ID" value="OXV09885.1"/>
    <property type="molecule type" value="Genomic_DNA"/>
</dbReference>
<dbReference type="GO" id="GO:0001156">
    <property type="term" value="F:TFIIIC-class transcription factor complex binding"/>
    <property type="evidence" value="ECO:0007669"/>
    <property type="project" value="TreeGrafter"/>
</dbReference>
<organism evidence="3 4">
    <name type="scientific">Elaphomyces granulatus</name>
    <dbReference type="NCBI Taxonomy" id="519963"/>
    <lineage>
        <taxon>Eukaryota</taxon>
        <taxon>Fungi</taxon>
        <taxon>Dikarya</taxon>
        <taxon>Ascomycota</taxon>
        <taxon>Pezizomycotina</taxon>
        <taxon>Eurotiomycetes</taxon>
        <taxon>Eurotiomycetidae</taxon>
        <taxon>Eurotiales</taxon>
        <taxon>Elaphomycetaceae</taxon>
        <taxon>Elaphomyces</taxon>
    </lineage>
</organism>
<feature type="domain" description="Myb-like" evidence="2">
    <location>
        <begin position="248"/>
        <end position="296"/>
    </location>
</feature>
<reference evidence="3 4" key="1">
    <citation type="journal article" date="2015" name="Environ. Microbiol.">
        <title>Metagenome sequence of Elaphomyces granulatus from sporocarp tissue reveals Ascomycota ectomycorrhizal fingerprints of genome expansion and a Proteobacteria-rich microbiome.</title>
        <authorList>
            <person name="Quandt C.A."/>
            <person name="Kohler A."/>
            <person name="Hesse C.N."/>
            <person name="Sharpton T.J."/>
            <person name="Martin F."/>
            <person name="Spatafora J.W."/>
        </authorList>
    </citation>
    <scope>NUCLEOTIDE SEQUENCE [LARGE SCALE GENOMIC DNA]</scope>
    <source>
        <strain evidence="3 4">OSC145934</strain>
    </source>
</reference>